<organism evidence="2 3">
    <name type="scientific">Gomphosphaeria aponina SAG 52.96 = DSM 107014</name>
    <dbReference type="NCBI Taxonomy" id="1521640"/>
    <lineage>
        <taxon>Bacteria</taxon>
        <taxon>Bacillati</taxon>
        <taxon>Cyanobacteriota</taxon>
        <taxon>Cyanophyceae</taxon>
        <taxon>Oscillatoriophycideae</taxon>
        <taxon>Chroococcales</taxon>
        <taxon>Gomphosphaeriaceae</taxon>
        <taxon>Gomphosphaeria</taxon>
    </lineage>
</organism>
<dbReference type="Proteomes" id="UP000767446">
    <property type="component" value="Unassembled WGS sequence"/>
</dbReference>
<keyword evidence="1" id="KW-0812">Transmembrane</keyword>
<keyword evidence="1" id="KW-0472">Membrane</keyword>
<evidence type="ECO:0000313" key="2">
    <source>
        <dbReference type="EMBL" id="MBR8826895.1"/>
    </source>
</evidence>
<name>A0A941GNY3_9CHRO</name>
<protein>
    <submittedName>
        <fullName evidence="2">Uncharacterized protein</fullName>
    </submittedName>
</protein>
<feature type="transmembrane region" description="Helical" evidence="1">
    <location>
        <begin position="46"/>
        <end position="67"/>
    </location>
</feature>
<sequence length="287" mass="33850">MFSNIQQFVIVGLVLGLMAISVYLNIENGYLQKIIDYLLTKFKVQFYCVCIFLSIIIISFLAYMLSFVEWDSWKNIFEVIRTLTPVGTMYIGYLAYSTFIKNKLSEKQLDLVIEIIQLFTTSQEDSFYLTLKDGGYNHILGKMTDLSVTIKGFLQKKEKSNDFTLTNNDRLHICITFHEQVLEKLKHHRVNPLLPKEIAKSIKKIFDTSLWYFRHDDTIKQYNEYHLSVNEYNYDLNKNFSKEQFIKNPNLLNREGLPLLKFLELLIEIEKTSIAWCKKHGFKDLNE</sequence>
<evidence type="ECO:0000256" key="1">
    <source>
        <dbReference type="SAM" id="Phobius"/>
    </source>
</evidence>
<feature type="transmembrane region" description="Helical" evidence="1">
    <location>
        <begin position="79"/>
        <end position="99"/>
    </location>
</feature>
<dbReference type="EMBL" id="JADQBC010000014">
    <property type="protein sequence ID" value="MBR8826895.1"/>
    <property type="molecule type" value="Genomic_DNA"/>
</dbReference>
<evidence type="ECO:0000313" key="3">
    <source>
        <dbReference type="Proteomes" id="UP000767446"/>
    </source>
</evidence>
<proteinExistence type="predicted"/>
<feature type="transmembrane region" description="Helical" evidence="1">
    <location>
        <begin position="6"/>
        <end position="26"/>
    </location>
</feature>
<gene>
    <name evidence="2" type="ORF">DSM107014_03150</name>
</gene>
<dbReference type="AlphaFoldDB" id="A0A941GNY3"/>
<accession>A0A941GNY3</accession>
<reference evidence="2" key="1">
    <citation type="submission" date="2021-02" db="EMBL/GenBank/DDBJ databases">
        <title>Metagenome analyses of Stigonema ocellatum DSM 106950, Chlorogloea purpurea SAG 13.99 and Gomphosphaeria aponina DSM 107014.</title>
        <authorList>
            <person name="Marter P."/>
            <person name="Huang S."/>
        </authorList>
    </citation>
    <scope>NUCLEOTIDE SEQUENCE</scope>
    <source>
        <strain evidence="2">JP213</strain>
    </source>
</reference>
<keyword evidence="1" id="KW-1133">Transmembrane helix</keyword>
<comment type="caution">
    <text evidence="2">The sequence shown here is derived from an EMBL/GenBank/DDBJ whole genome shotgun (WGS) entry which is preliminary data.</text>
</comment>